<dbReference type="AlphaFoldDB" id="A0AAV4PSC3"/>
<comment type="caution">
    <text evidence="1">The sequence shown here is derived from an EMBL/GenBank/DDBJ whole genome shotgun (WGS) entry which is preliminary data.</text>
</comment>
<gene>
    <name evidence="1" type="ORF">CEXT_520401</name>
</gene>
<reference evidence="1 2" key="1">
    <citation type="submission" date="2021-06" db="EMBL/GenBank/DDBJ databases">
        <title>Caerostris extrusa draft genome.</title>
        <authorList>
            <person name="Kono N."/>
            <person name="Arakawa K."/>
        </authorList>
    </citation>
    <scope>NUCLEOTIDE SEQUENCE [LARGE SCALE GENOMIC DNA]</scope>
</reference>
<organism evidence="1 2">
    <name type="scientific">Caerostris extrusa</name>
    <name type="common">Bark spider</name>
    <name type="synonym">Caerostris bankana</name>
    <dbReference type="NCBI Taxonomy" id="172846"/>
    <lineage>
        <taxon>Eukaryota</taxon>
        <taxon>Metazoa</taxon>
        <taxon>Ecdysozoa</taxon>
        <taxon>Arthropoda</taxon>
        <taxon>Chelicerata</taxon>
        <taxon>Arachnida</taxon>
        <taxon>Araneae</taxon>
        <taxon>Araneomorphae</taxon>
        <taxon>Entelegynae</taxon>
        <taxon>Araneoidea</taxon>
        <taxon>Araneidae</taxon>
        <taxon>Caerostris</taxon>
    </lineage>
</organism>
<proteinExistence type="predicted"/>
<keyword evidence="2" id="KW-1185">Reference proteome</keyword>
<evidence type="ECO:0000313" key="2">
    <source>
        <dbReference type="Proteomes" id="UP001054945"/>
    </source>
</evidence>
<evidence type="ECO:0000313" key="1">
    <source>
        <dbReference type="EMBL" id="GIX99961.1"/>
    </source>
</evidence>
<dbReference type="EMBL" id="BPLR01005120">
    <property type="protein sequence ID" value="GIX99961.1"/>
    <property type="molecule type" value="Genomic_DNA"/>
</dbReference>
<sequence>MSCSGEGYLSLPVYRVMVDSTCAYVNATCQSTSVSWQEKVPVEWKRRKSNLTAPIERFLGCWQPYARQIAGRLMGRENAKNPLKLQERILTVLQHSREFRVLPW</sequence>
<dbReference type="Proteomes" id="UP001054945">
    <property type="component" value="Unassembled WGS sequence"/>
</dbReference>
<accession>A0AAV4PSC3</accession>
<protein>
    <submittedName>
        <fullName evidence="1">Uncharacterized protein</fullName>
    </submittedName>
</protein>
<name>A0AAV4PSC3_CAEEX</name>